<organism evidence="1 2">
    <name type="scientific">Dispira parvispora</name>
    <dbReference type="NCBI Taxonomy" id="1520584"/>
    <lineage>
        <taxon>Eukaryota</taxon>
        <taxon>Fungi</taxon>
        <taxon>Fungi incertae sedis</taxon>
        <taxon>Zoopagomycota</taxon>
        <taxon>Kickxellomycotina</taxon>
        <taxon>Dimargaritomycetes</taxon>
        <taxon>Dimargaritales</taxon>
        <taxon>Dimargaritaceae</taxon>
        <taxon>Dispira</taxon>
    </lineage>
</organism>
<sequence length="77" mass="9054">SIHYIAKNAALNPIRELETSERLLSAPSCTVRAVSYYDWLELLADRQPDLDTPRLEFYQDWDRMFGTVCDPKYQGNW</sequence>
<accession>A0A9W8E1K8</accession>
<name>A0A9W8E1K8_9FUNG</name>
<reference evidence="1" key="1">
    <citation type="submission" date="2022-07" db="EMBL/GenBank/DDBJ databases">
        <title>Phylogenomic reconstructions and comparative analyses of Kickxellomycotina fungi.</title>
        <authorList>
            <person name="Reynolds N.K."/>
            <person name="Stajich J.E."/>
            <person name="Barry K."/>
            <person name="Grigoriev I.V."/>
            <person name="Crous P."/>
            <person name="Smith M.E."/>
        </authorList>
    </citation>
    <scope>NUCLEOTIDE SEQUENCE</scope>
    <source>
        <strain evidence="1">RSA 1196</strain>
    </source>
</reference>
<protein>
    <submittedName>
        <fullName evidence="1">Uncharacterized protein</fullName>
    </submittedName>
</protein>
<proteinExistence type="predicted"/>
<gene>
    <name evidence="1" type="ORF">IWQ62_004861</name>
</gene>
<feature type="non-terminal residue" evidence="1">
    <location>
        <position position="1"/>
    </location>
</feature>
<evidence type="ECO:0000313" key="2">
    <source>
        <dbReference type="Proteomes" id="UP001150925"/>
    </source>
</evidence>
<dbReference type="EMBL" id="JANBPY010001759">
    <property type="protein sequence ID" value="KAJ1958696.1"/>
    <property type="molecule type" value="Genomic_DNA"/>
</dbReference>
<comment type="caution">
    <text evidence="1">The sequence shown here is derived from an EMBL/GenBank/DDBJ whole genome shotgun (WGS) entry which is preliminary data.</text>
</comment>
<evidence type="ECO:0000313" key="1">
    <source>
        <dbReference type="EMBL" id="KAJ1958696.1"/>
    </source>
</evidence>
<keyword evidence="2" id="KW-1185">Reference proteome</keyword>
<dbReference type="AlphaFoldDB" id="A0A9W8E1K8"/>
<dbReference type="Proteomes" id="UP001150925">
    <property type="component" value="Unassembled WGS sequence"/>
</dbReference>